<dbReference type="InterPro" id="IPR000531">
    <property type="entry name" value="Beta-barrel_TonB"/>
</dbReference>
<dbReference type="Gene3D" id="2.60.40.1120">
    <property type="entry name" value="Carboxypeptidase-like, regulatory domain"/>
    <property type="match status" value="1"/>
</dbReference>
<evidence type="ECO:0000256" key="8">
    <source>
        <dbReference type="PROSITE-ProRule" id="PRU01360"/>
    </source>
</evidence>
<keyword evidence="7 8" id="KW-0998">Cell outer membrane</keyword>
<keyword evidence="5 9" id="KW-0798">TonB box</keyword>
<gene>
    <name evidence="12" type="ORF">CLV84_3069</name>
</gene>
<dbReference type="InterPro" id="IPR012910">
    <property type="entry name" value="Plug_dom"/>
</dbReference>
<keyword evidence="2 8" id="KW-0813">Transport</keyword>
<comment type="caution">
    <text evidence="12">The sequence shown here is derived from an EMBL/GenBank/DDBJ whole genome shotgun (WGS) entry which is preliminary data.</text>
</comment>
<protein>
    <submittedName>
        <fullName evidence="12">TonB-linked SusC/RagA family outer membrane protein</fullName>
    </submittedName>
</protein>
<feature type="domain" description="TonB-dependent receptor plug" evidence="11">
    <location>
        <begin position="131"/>
        <end position="236"/>
    </location>
</feature>
<dbReference type="InterPro" id="IPR037066">
    <property type="entry name" value="Plug_dom_sf"/>
</dbReference>
<dbReference type="Pfam" id="PF00593">
    <property type="entry name" value="TonB_dep_Rec_b-barrel"/>
    <property type="match status" value="1"/>
</dbReference>
<feature type="domain" description="TonB-dependent receptor-like beta-barrel" evidence="10">
    <location>
        <begin position="467"/>
        <end position="782"/>
    </location>
</feature>
<evidence type="ECO:0000256" key="7">
    <source>
        <dbReference type="ARBA" id="ARBA00023237"/>
    </source>
</evidence>
<dbReference type="GO" id="GO:0009279">
    <property type="term" value="C:cell outer membrane"/>
    <property type="evidence" value="ECO:0007669"/>
    <property type="project" value="UniProtKB-SubCell"/>
</dbReference>
<dbReference type="NCBIfam" id="TIGR04056">
    <property type="entry name" value="OMP_RagA_SusC"/>
    <property type="match status" value="1"/>
</dbReference>
<dbReference type="PROSITE" id="PS52016">
    <property type="entry name" value="TONB_DEPENDENT_REC_3"/>
    <property type="match status" value="1"/>
</dbReference>
<evidence type="ECO:0000256" key="9">
    <source>
        <dbReference type="RuleBase" id="RU003357"/>
    </source>
</evidence>
<dbReference type="SUPFAM" id="SSF56935">
    <property type="entry name" value="Porins"/>
    <property type="match status" value="1"/>
</dbReference>
<dbReference type="Pfam" id="PF07715">
    <property type="entry name" value="Plug"/>
    <property type="match status" value="1"/>
</dbReference>
<evidence type="ECO:0000256" key="5">
    <source>
        <dbReference type="ARBA" id="ARBA00023077"/>
    </source>
</evidence>
<dbReference type="EMBL" id="PTJC01000006">
    <property type="protein sequence ID" value="PPK86150.1"/>
    <property type="molecule type" value="Genomic_DNA"/>
</dbReference>
<sequence length="1044" mass="114928">MQTYLHPARAFAPFTHRSAGRWTLWSLLLFVAGALTGQESTVSGYVTSMDDEPLIGATVSVKNTTTGTVTDVDGSYRIRAVPGDTLLYTYIGFLNEERVVGPGETRINVLLTGDIAELDEIVVVGYGTQRKSDLTGSVSVISTEDIEKYATNDVAQLLQGRAAGVNVNSDGEPGSIPRVRIRGVGTFGNAEPLYVIDGVPIGTTPRDFNPNDIASVQILKDASAGAIYGSRAANGVVIITTKKGSRNTPLQITYTAYYGLDQVWQDIPVLGREQYQLLNNESQLNGGETVAPGNDPNDPLYIDNIDTDWQAEGFKNGNRMNHNLRFAGGGENVTYNLSLDYFDNEGTLVGNGPDYTRYSVRANTEAEKGIFKVGQSLYYSHSNESPLTYEGLLLAGGRPSLIGDLVVAVPTMPVLDPNRRGGFGGTSSAVERAISLNVIGLNSLIDNRVEADRIFAVTYGELTLLERAGTSLKYKLNLSYDRTFTRDFSFQPGFDLGFFFQKDIPALTDGSRSFSTGLVENTLNFEKDFGNQQLSVLVGQMYQQGNFLFRNGYTEQLTEPYFPVLNNGTNQTASGFETRNVLLSYLARVNYSYDDRYLITGTIRRDGSSRFAPENRYGNFPSIAVGWKLHNEDFLNLPEAIAELKLRGSYGKLGNQEIGDYLYTTSINSNIVYNFNGERVIGGLQTQIVSEDIKWETKTTTNVGLDLALFEGKVTFSGEYYSSETSDILVGVPIAESNGATNTPVVNAGILRNNGLDFNLGYRDFSGPFNFEVSANMATLNNEVVALGGNNEPIFGIGSITEVGSEIGQHYGWDVVGVFQSQEEIDEHAFQDPGTAPGDLIFRDIGGVDENGERTNIPDGIIDANDRTYLGSAIPSLYYGFNFYATFKNFDFTTFASGATGYQINSRLYRDLLHTQGYINYHEDALNRWTPDNPSNVYPRLVAGDPNQNARDSNREGWLQDGTHLRINTVSLGYTLPQGIIEQLSKFRVYATIQNLYTFQSYKGFNPDFISRDLENNPSIFEPGFDFGSFPKPRVYLLGLEVTF</sequence>
<dbReference type="RefSeq" id="WP_170067722.1">
    <property type="nucleotide sequence ID" value="NZ_PTJC01000006.1"/>
</dbReference>
<evidence type="ECO:0000259" key="10">
    <source>
        <dbReference type="Pfam" id="PF00593"/>
    </source>
</evidence>
<dbReference type="NCBIfam" id="TIGR04057">
    <property type="entry name" value="SusC_RagA_signa"/>
    <property type="match status" value="1"/>
</dbReference>
<comment type="similarity">
    <text evidence="8 9">Belongs to the TonB-dependent receptor family.</text>
</comment>
<dbReference type="Pfam" id="PF13715">
    <property type="entry name" value="CarbopepD_reg_2"/>
    <property type="match status" value="1"/>
</dbReference>
<dbReference type="Gene3D" id="2.170.130.10">
    <property type="entry name" value="TonB-dependent receptor, plug domain"/>
    <property type="match status" value="1"/>
</dbReference>
<dbReference type="AlphaFoldDB" id="A0A2S6I4R6"/>
<evidence type="ECO:0000256" key="2">
    <source>
        <dbReference type="ARBA" id="ARBA00022448"/>
    </source>
</evidence>
<dbReference type="InterPro" id="IPR023997">
    <property type="entry name" value="TonB-dep_OMP_SusC/RagA_CS"/>
</dbReference>
<reference evidence="12 13" key="1">
    <citation type="submission" date="2018-02" db="EMBL/GenBank/DDBJ databases">
        <title>Genomic Encyclopedia of Archaeal and Bacterial Type Strains, Phase II (KMG-II): from individual species to whole genera.</title>
        <authorList>
            <person name="Goeker M."/>
        </authorList>
    </citation>
    <scope>NUCLEOTIDE SEQUENCE [LARGE SCALE GENOMIC DNA]</scope>
    <source>
        <strain evidence="12 13">DSM 29526</strain>
    </source>
</reference>
<dbReference type="Gene3D" id="2.40.170.20">
    <property type="entry name" value="TonB-dependent receptor, beta-barrel domain"/>
    <property type="match status" value="1"/>
</dbReference>
<organism evidence="12 13">
    <name type="scientific">Neolewinella xylanilytica</name>
    <dbReference type="NCBI Taxonomy" id="1514080"/>
    <lineage>
        <taxon>Bacteria</taxon>
        <taxon>Pseudomonadati</taxon>
        <taxon>Bacteroidota</taxon>
        <taxon>Saprospiria</taxon>
        <taxon>Saprospirales</taxon>
        <taxon>Lewinellaceae</taxon>
        <taxon>Neolewinella</taxon>
    </lineage>
</organism>
<evidence type="ECO:0000256" key="3">
    <source>
        <dbReference type="ARBA" id="ARBA00022452"/>
    </source>
</evidence>
<dbReference type="InterPro" id="IPR036942">
    <property type="entry name" value="Beta-barrel_TonB_sf"/>
</dbReference>
<evidence type="ECO:0000256" key="6">
    <source>
        <dbReference type="ARBA" id="ARBA00023136"/>
    </source>
</evidence>
<dbReference type="Proteomes" id="UP000237662">
    <property type="component" value="Unassembled WGS sequence"/>
</dbReference>
<dbReference type="InterPro" id="IPR008969">
    <property type="entry name" value="CarboxyPept-like_regulatory"/>
</dbReference>
<evidence type="ECO:0000313" key="13">
    <source>
        <dbReference type="Proteomes" id="UP000237662"/>
    </source>
</evidence>
<evidence type="ECO:0000313" key="12">
    <source>
        <dbReference type="EMBL" id="PPK86150.1"/>
    </source>
</evidence>
<name>A0A2S6I4R6_9BACT</name>
<accession>A0A2S6I4R6</accession>
<proteinExistence type="inferred from homology"/>
<keyword evidence="6 8" id="KW-0472">Membrane</keyword>
<keyword evidence="13" id="KW-1185">Reference proteome</keyword>
<keyword evidence="4 8" id="KW-0812">Transmembrane</keyword>
<dbReference type="InterPro" id="IPR039426">
    <property type="entry name" value="TonB-dep_rcpt-like"/>
</dbReference>
<evidence type="ECO:0000256" key="4">
    <source>
        <dbReference type="ARBA" id="ARBA00022692"/>
    </source>
</evidence>
<evidence type="ECO:0000256" key="1">
    <source>
        <dbReference type="ARBA" id="ARBA00004571"/>
    </source>
</evidence>
<comment type="subcellular location">
    <subcellularLocation>
        <location evidence="1 8">Cell outer membrane</location>
        <topology evidence="1 8">Multi-pass membrane protein</topology>
    </subcellularLocation>
</comment>
<evidence type="ECO:0000259" key="11">
    <source>
        <dbReference type="Pfam" id="PF07715"/>
    </source>
</evidence>
<dbReference type="SUPFAM" id="SSF49464">
    <property type="entry name" value="Carboxypeptidase regulatory domain-like"/>
    <property type="match status" value="1"/>
</dbReference>
<keyword evidence="3 8" id="KW-1134">Transmembrane beta strand</keyword>
<dbReference type="InterPro" id="IPR023996">
    <property type="entry name" value="TonB-dep_OMP_SusC/RagA"/>
</dbReference>